<comment type="caution">
    <text evidence="1">The sequence shown here is derived from an EMBL/GenBank/DDBJ whole genome shotgun (WGS) entry which is preliminary data.</text>
</comment>
<dbReference type="EMBL" id="SPHZ02000002">
    <property type="protein sequence ID" value="KAF0929501.1"/>
    <property type="molecule type" value="Genomic_DNA"/>
</dbReference>
<dbReference type="Proteomes" id="UP000479710">
    <property type="component" value="Unassembled WGS sequence"/>
</dbReference>
<dbReference type="AlphaFoldDB" id="A0A6G1EY21"/>
<evidence type="ECO:0000313" key="2">
    <source>
        <dbReference type="Proteomes" id="UP000479710"/>
    </source>
</evidence>
<accession>A0A6G1EY21</accession>
<protein>
    <submittedName>
        <fullName evidence="1">Uncharacterized protein</fullName>
    </submittedName>
</protein>
<proteinExistence type="predicted"/>
<keyword evidence="2" id="KW-1185">Reference proteome</keyword>
<sequence length="73" mass="7701">MAHGPSARRGEGWDGARGRLTVDQCNRACSSVATVLREWRTHSGAGRTALSEQGHLAAGTRWRGLAWVGGGEG</sequence>
<name>A0A6G1EY21_9ORYZ</name>
<gene>
    <name evidence="1" type="ORF">E2562_021752</name>
</gene>
<reference evidence="1 2" key="1">
    <citation type="submission" date="2019-11" db="EMBL/GenBank/DDBJ databases">
        <title>Whole genome sequence of Oryza granulata.</title>
        <authorList>
            <person name="Li W."/>
        </authorList>
    </citation>
    <scope>NUCLEOTIDE SEQUENCE [LARGE SCALE GENOMIC DNA]</scope>
    <source>
        <strain evidence="2">cv. Menghai</strain>
        <tissue evidence="1">Leaf</tissue>
    </source>
</reference>
<evidence type="ECO:0000313" key="1">
    <source>
        <dbReference type="EMBL" id="KAF0929501.1"/>
    </source>
</evidence>
<organism evidence="1 2">
    <name type="scientific">Oryza meyeriana var. granulata</name>
    <dbReference type="NCBI Taxonomy" id="110450"/>
    <lineage>
        <taxon>Eukaryota</taxon>
        <taxon>Viridiplantae</taxon>
        <taxon>Streptophyta</taxon>
        <taxon>Embryophyta</taxon>
        <taxon>Tracheophyta</taxon>
        <taxon>Spermatophyta</taxon>
        <taxon>Magnoliopsida</taxon>
        <taxon>Liliopsida</taxon>
        <taxon>Poales</taxon>
        <taxon>Poaceae</taxon>
        <taxon>BOP clade</taxon>
        <taxon>Oryzoideae</taxon>
        <taxon>Oryzeae</taxon>
        <taxon>Oryzinae</taxon>
        <taxon>Oryza</taxon>
        <taxon>Oryza meyeriana</taxon>
    </lineage>
</organism>